<sequence>MQKRFIIIDGSSLMYRAFYALPLLTTANGEYTNAVYGFATMVTKLIDDLKPDLLVIAFDKGKKTFRNEMFAEYKGTRKPTPTELSVQIPLIHDLAGAFGIKLVEKAGFEADDIIGTLASKAAATGHESIIVTGDRDALQLVGPNLTVMLTKKGISELESFDDAAIMEKYGLSPNALIDLKGLMGDSSDNIPGVPGVGEKTGLKLLLEYGSLENVLDHIDDVAGKKLKERLTENKELAILSKKLATIIRDMDIPFDEDEYKITPDVAKLKKFCLRYEFKSVAAKIEKLFPEVDGLGFGTVVENLLPTFEKIDDPENLVIIASEVESTKKMIFYPILIGKMPKIELRGMVLCLEAGMVYVDAALRNWNLIMDLLANPNVVKITHDFKPLYHTGQVIDGMIFDTMLAAYLLEPADTKYEISTLMEKYLNEFSQPEQCDAIEHGVWAGSCIRDLYIPLQDGLEKAQLMDLYQKIEAPLLRVLAEMEHNGVCVNRNHLEMMSAEIAVQIDELLKEIHALAGLEFNVNSPKQLGEVLFERLQLPAVKKTKTGYSTNAEVLEELLPQHPIVAKVLEYRTWTKLKSTYLDGLVVLIDPETNRIHTSFNQMVTATGRLSSSDPNLQNIPVRTEAGKKIRELFEPGVGYQYLMSADYSQIELRVLAHMSEDKNFVEAFTHNQDIHTRTASEVFGIPMDEMTPEIRNKAKAVNFGIVYGISDYGLSRDLHISRKEAALYIESYFDKCSGVKHFIDRVVEEAHTNGYVTTLFGRRRNLPDINSSNYNHRTLAERMAMNTPIQGTAADIIKKAMIEAYRELKQKNLKSRILLQVHDELVLEVIEEEIEIVSSILKNTMQNTVKLIVPLTIDIKVGVNWARAK</sequence>
<dbReference type="SUPFAM" id="SSF47807">
    <property type="entry name" value="5' to 3' exonuclease, C-terminal subdomain"/>
    <property type="match status" value="1"/>
</dbReference>
<evidence type="ECO:0000313" key="20">
    <source>
        <dbReference type="Proteomes" id="UP000199662"/>
    </source>
</evidence>
<dbReference type="CDD" id="cd06140">
    <property type="entry name" value="DNA_polA_I_Bacillus_like_exo"/>
    <property type="match status" value="1"/>
</dbReference>
<evidence type="ECO:0000256" key="5">
    <source>
        <dbReference type="ARBA" id="ARBA00022695"/>
    </source>
</evidence>
<dbReference type="InterPro" id="IPR002298">
    <property type="entry name" value="DNA_polymerase_A"/>
</dbReference>
<keyword evidence="9 16" id="KW-0378">Hydrolase</keyword>
<evidence type="ECO:0000259" key="17">
    <source>
        <dbReference type="SMART" id="SM00475"/>
    </source>
</evidence>
<dbReference type="GO" id="GO:0003677">
    <property type="term" value="F:DNA binding"/>
    <property type="evidence" value="ECO:0007669"/>
    <property type="project" value="UniProtKB-UniRule"/>
</dbReference>
<dbReference type="GO" id="GO:0003887">
    <property type="term" value="F:DNA-directed DNA polymerase activity"/>
    <property type="evidence" value="ECO:0007669"/>
    <property type="project" value="UniProtKB-UniRule"/>
</dbReference>
<dbReference type="PRINTS" id="PR00868">
    <property type="entry name" value="DNAPOLI"/>
</dbReference>
<dbReference type="InterPro" id="IPR012337">
    <property type="entry name" value="RNaseH-like_sf"/>
</dbReference>
<comment type="subunit">
    <text evidence="16">Single-chain monomer with multiple functions.</text>
</comment>
<dbReference type="SUPFAM" id="SSF53098">
    <property type="entry name" value="Ribonuclease H-like"/>
    <property type="match status" value="1"/>
</dbReference>
<dbReference type="SUPFAM" id="SSF88723">
    <property type="entry name" value="PIN domain-like"/>
    <property type="match status" value="1"/>
</dbReference>
<evidence type="ECO:0000256" key="10">
    <source>
        <dbReference type="ARBA" id="ARBA00022839"/>
    </source>
</evidence>
<dbReference type="RefSeq" id="WP_091830220.1">
    <property type="nucleotide sequence ID" value="NZ_FNZK01000005.1"/>
</dbReference>
<dbReference type="GO" id="GO:0008409">
    <property type="term" value="F:5'-3' exonuclease activity"/>
    <property type="evidence" value="ECO:0007669"/>
    <property type="project" value="UniProtKB-UniRule"/>
</dbReference>
<dbReference type="GO" id="GO:0006302">
    <property type="term" value="P:double-strand break repair"/>
    <property type="evidence" value="ECO:0007669"/>
    <property type="project" value="TreeGrafter"/>
</dbReference>
<dbReference type="CDD" id="cd08637">
    <property type="entry name" value="DNA_pol_A_pol_I_C"/>
    <property type="match status" value="1"/>
</dbReference>
<dbReference type="FunFam" id="3.40.50.1010:FF:000001">
    <property type="entry name" value="DNA polymerase I"/>
    <property type="match status" value="1"/>
</dbReference>
<evidence type="ECO:0000256" key="14">
    <source>
        <dbReference type="ARBA" id="ARBA00049244"/>
    </source>
</evidence>
<protein>
    <recommendedName>
        <fullName evidence="3 15">DNA polymerase I</fullName>
        <ecNumber evidence="2 15">2.7.7.7</ecNumber>
    </recommendedName>
</protein>
<dbReference type="InterPro" id="IPR018320">
    <property type="entry name" value="DNA_polymerase_1"/>
</dbReference>
<reference evidence="19 20" key="1">
    <citation type="submission" date="2016-10" db="EMBL/GenBank/DDBJ databases">
        <authorList>
            <person name="de Groot N.N."/>
        </authorList>
    </citation>
    <scope>NUCLEOTIDE SEQUENCE [LARGE SCALE GENOMIC DNA]</scope>
    <source>
        <strain evidence="19 20">DSM 2179</strain>
    </source>
</reference>
<dbReference type="SMART" id="SM00482">
    <property type="entry name" value="POLAc"/>
    <property type="match status" value="1"/>
</dbReference>
<dbReference type="PANTHER" id="PTHR10133">
    <property type="entry name" value="DNA POLYMERASE I"/>
    <property type="match status" value="1"/>
</dbReference>
<evidence type="ECO:0000256" key="11">
    <source>
        <dbReference type="ARBA" id="ARBA00022932"/>
    </source>
</evidence>
<dbReference type="Pfam" id="PF00476">
    <property type="entry name" value="DNA_pol_A"/>
    <property type="match status" value="1"/>
</dbReference>
<comment type="similarity">
    <text evidence="1 16">Belongs to the DNA polymerase type-A family.</text>
</comment>
<dbReference type="InterPro" id="IPR008918">
    <property type="entry name" value="HhH2"/>
</dbReference>
<evidence type="ECO:0000256" key="4">
    <source>
        <dbReference type="ARBA" id="ARBA00022679"/>
    </source>
</evidence>
<dbReference type="InterPro" id="IPR001098">
    <property type="entry name" value="DNA-dir_DNA_pol_A_palm_dom"/>
</dbReference>
<dbReference type="Pfam" id="PF01367">
    <property type="entry name" value="5_3_exonuc"/>
    <property type="match status" value="1"/>
</dbReference>
<keyword evidence="13 16" id="KW-0234">DNA repair</keyword>
<evidence type="ECO:0000256" key="16">
    <source>
        <dbReference type="RuleBase" id="RU004460"/>
    </source>
</evidence>
<dbReference type="EMBL" id="FNZK01000005">
    <property type="protein sequence ID" value="SEJ26976.1"/>
    <property type="molecule type" value="Genomic_DNA"/>
</dbReference>
<feature type="domain" description="DNA-directed DNA polymerase family A palm" evidence="18">
    <location>
        <begin position="626"/>
        <end position="833"/>
    </location>
</feature>
<evidence type="ECO:0000256" key="6">
    <source>
        <dbReference type="ARBA" id="ARBA00022705"/>
    </source>
</evidence>
<feature type="domain" description="5'-3' exonuclease" evidence="17">
    <location>
        <begin position="3"/>
        <end position="262"/>
    </location>
</feature>
<dbReference type="FunFam" id="1.20.1060.10:FF:000001">
    <property type="entry name" value="DNA polymerase I"/>
    <property type="match status" value="1"/>
</dbReference>
<dbReference type="AlphaFoldDB" id="A0A1H6XFR5"/>
<keyword evidence="6 16" id="KW-0235">DNA replication</keyword>
<keyword evidence="10 16" id="KW-0269">Exonuclease</keyword>
<dbReference type="CDD" id="cd09859">
    <property type="entry name" value="PIN_53EXO"/>
    <property type="match status" value="1"/>
</dbReference>
<name>A0A1H6XFR5_9FIRM</name>
<dbReference type="EC" id="2.7.7.7" evidence="2 15"/>
<evidence type="ECO:0000256" key="1">
    <source>
        <dbReference type="ARBA" id="ARBA00007705"/>
    </source>
</evidence>
<dbReference type="InterPro" id="IPR029060">
    <property type="entry name" value="PIN-like_dom_sf"/>
</dbReference>
<evidence type="ECO:0000313" key="19">
    <source>
        <dbReference type="EMBL" id="SEJ26976.1"/>
    </source>
</evidence>
<dbReference type="NCBIfam" id="TIGR00593">
    <property type="entry name" value="pola"/>
    <property type="match status" value="1"/>
</dbReference>
<dbReference type="InterPro" id="IPR020045">
    <property type="entry name" value="DNA_polI_H3TH"/>
</dbReference>
<dbReference type="Gene3D" id="1.20.1060.10">
    <property type="entry name" value="Taq DNA Polymerase, Chain T, domain 4"/>
    <property type="match status" value="1"/>
</dbReference>
<dbReference type="InterPro" id="IPR002421">
    <property type="entry name" value="5-3_exonuclease"/>
</dbReference>
<dbReference type="FunFam" id="1.10.150.20:FF:000003">
    <property type="entry name" value="DNA polymerase I"/>
    <property type="match status" value="1"/>
</dbReference>
<keyword evidence="8 16" id="KW-0227">DNA damage</keyword>
<organism evidence="19 20">
    <name type="scientific">Propionispira arboris</name>
    <dbReference type="NCBI Taxonomy" id="84035"/>
    <lineage>
        <taxon>Bacteria</taxon>
        <taxon>Bacillati</taxon>
        <taxon>Bacillota</taxon>
        <taxon>Negativicutes</taxon>
        <taxon>Selenomonadales</taxon>
        <taxon>Selenomonadaceae</taxon>
        <taxon>Propionispira</taxon>
    </lineage>
</organism>
<dbReference type="InterPro" id="IPR036397">
    <property type="entry name" value="RNaseH_sf"/>
</dbReference>
<dbReference type="InterPro" id="IPR019760">
    <property type="entry name" value="DNA-dir_DNA_pol_A_CS"/>
</dbReference>
<dbReference type="CDD" id="cd09898">
    <property type="entry name" value="H3TH_53EXO"/>
    <property type="match status" value="1"/>
</dbReference>
<keyword evidence="4 16" id="KW-0808">Transferase</keyword>
<dbReference type="Gene3D" id="3.30.70.370">
    <property type="match status" value="1"/>
</dbReference>
<dbReference type="FunFam" id="1.10.150.20:FF:000002">
    <property type="entry name" value="DNA polymerase I"/>
    <property type="match status" value="1"/>
</dbReference>
<dbReference type="SUPFAM" id="SSF56672">
    <property type="entry name" value="DNA/RNA polymerases"/>
    <property type="match status" value="1"/>
</dbReference>
<dbReference type="Pfam" id="PF02739">
    <property type="entry name" value="5_3_exonuc_N"/>
    <property type="match status" value="1"/>
</dbReference>
<dbReference type="STRING" id="84035.SAMN05660742_10565"/>
<evidence type="ECO:0000256" key="2">
    <source>
        <dbReference type="ARBA" id="ARBA00012417"/>
    </source>
</evidence>
<dbReference type="Proteomes" id="UP000199662">
    <property type="component" value="Unassembled WGS sequence"/>
</dbReference>
<comment type="catalytic activity">
    <reaction evidence="14 16">
        <text>DNA(n) + a 2'-deoxyribonucleoside 5'-triphosphate = DNA(n+1) + diphosphate</text>
        <dbReference type="Rhea" id="RHEA:22508"/>
        <dbReference type="Rhea" id="RHEA-COMP:17339"/>
        <dbReference type="Rhea" id="RHEA-COMP:17340"/>
        <dbReference type="ChEBI" id="CHEBI:33019"/>
        <dbReference type="ChEBI" id="CHEBI:61560"/>
        <dbReference type="ChEBI" id="CHEBI:173112"/>
        <dbReference type="EC" id="2.7.7.7"/>
    </reaction>
</comment>
<dbReference type="InterPro" id="IPR036279">
    <property type="entry name" value="5-3_exonuclease_C_sf"/>
</dbReference>
<evidence type="ECO:0000256" key="9">
    <source>
        <dbReference type="ARBA" id="ARBA00022801"/>
    </source>
</evidence>
<dbReference type="SMART" id="SM00279">
    <property type="entry name" value="HhH2"/>
    <property type="match status" value="1"/>
</dbReference>
<evidence type="ECO:0000256" key="8">
    <source>
        <dbReference type="ARBA" id="ARBA00022763"/>
    </source>
</evidence>
<dbReference type="Gene3D" id="3.30.420.10">
    <property type="entry name" value="Ribonuclease H-like superfamily/Ribonuclease H"/>
    <property type="match status" value="1"/>
</dbReference>
<keyword evidence="7" id="KW-0540">Nuclease</keyword>
<evidence type="ECO:0000256" key="15">
    <source>
        <dbReference type="NCBIfam" id="TIGR00593"/>
    </source>
</evidence>
<evidence type="ECO:0000256" key="12">
    <source>
        <dbReference type="ARBA" id="ARBA00023125"/>
    </source>
</evidence>
<evidence type="ECO:0000256" key="13">
    <source>
        <dbReference type="ARBA" id="ARBA00023204"/>
    </source>
</evidence>
<keyword evidence="12 16" id="KW-0238">DNA-binding</keyword>
<dbReference type="GO" id="GO:0006261">
    <property type="term" value="P:DNA-templated DNA replication"/>
    <property type="evidence" value="ECO:0007669"/>
    <property type="project" value="UniProtKB-UniRule"/>
</dbReference>
<dbReference type="Gene3D" id="3.40.50.1010">
    <property type="entry name" value="5'-nuclease"/>
    <property type="match status" value="1"/>
</dbReference>
<keyword evidence="11 16" id="KW-0239">DNA-directed DNA polymerase</keyword>
<evidence type="ECO:0000256" key="7">
    <source>
        <dbReference type="ARBA" id="ARBA00022722"/>
    </source>
</evidence>
<keyword evidence="5 16" id="KW-0548">Nucleotidyltransferase</keyword>
<accession>A0A1H6XFR5</accession>
<comment type="function">
    <text evidence="16">In addition to polymerase activity, this DNA polymerase exhibits 5'-3' exonuclease activity.</text>
</comment>
<evidence type="ECO:0000256" key="3">
    <source>
        <dbReference type="ARBA" id="ARBA00020311"/>
    </source>
</evidence>
<dbReference type="PANTHER" id="PTHR10133:SF27">
    <property type="entry name" value="DNA POLYMERASE NU"/>
    <property type="match status" value="1"/>
</dbReference>
<keyword evidence="20" id="KW-1185">Reference proteome</keyword>
<dbReference type="NCBIfam" id="NF004397">
    <property type="entry name" value="PRK05755.1"/>
    <property type="match status" value="1"/>
</dbReference>
<dbReference type="Gene3D" id="1.10.150.20">
    <property type="entry name" value="5' to 3' exonuclease, C-terminal subdomain"/>
    <property type="match status" value="2"/>
</dbReference>
<dbReference type="SMART" id="SM00475">
    <property type="entry name" value="53EXOc"/>
    <property type="match status" value="1"/>
</dbReference>
<gene>
    <name evidence="16" type="primary">polA</name>
    <name evidence="19" type="ORF">SAMN05660742_10565</name>
</gene>
<proteinExistence type="inferred from homology"/>
<dbReference type="InterPro" id="IPR020046">
    <property type="entry name" value="5-3_exonucl_a-hlix_arch_N"/>
</dbReference>
<dbReference type="PROSITE" id="PS00447">
    <property type="entry name" value="DNA_POLYMERASE_A"/>
    <property type="match status" value="1"/>
</dbReference>
<evidence type="ECO:0000259" key="18">
    <source>
        <dbReference type="SMART" id="SM00482"/>
    </source>
</evidence>
<dbReference type="InterPro" id="IPR043502">
    <property type="entry name" value="DNA/RNA_pol_sf"/>
</dbReference>